<accession>A0A4Y7K4M7</accession>
<organism evidence="1 2">
    <name type="scientific">Papaver somniferum</name>
    <name type="common">Opium poppy</name>
    <dbReference type="NCBI Taxonomy" id="3469"/>
    <lineage>
        <taxon>Eukaryota</taxon>
        <taxon>Viridiplantae</taxon>
        <taxon>Streptophyta</taxon>
        <taxon>Embryophyta</taxon>
        <taxon>Tracheophyta</taxon>
        <taxon>Spermatophyta</taxon>
        <taxon>Magnoliopsida</taxon>
        <taxon>Ranunculales</taxon>
        <taxon>Papaveraceae</taxon>
        <taxon>Papaveroideae</taxon>
        <taxon>Papaver</taxon>
    </lineage>
</organism>
<protein>
    <submittedName>
        <fullName evidence="1">Uncharacterized protein</fullName>
    </submittedName>
</protein>
<dbReference type="Proteomes" id="UP000316621">
    <property type="component" value="Chromosome 6"/>
</dbReference>
<dbReference type="AlphaFoldDB" id="A0A4Y7K4M7"/>
<sequence>MEPDRRKLKTPVKQHDAEINIGYVLYGCIFSKVQLSPFKSSIAEKTKPSPSIIKKRTLSCIRCRDTFIRLARGRRAQESILIVLS</sequence>
<keyword evidence="2" id="KW-1185">Reference proteome</keyword>
<dbReference type="EMBL" id="CM010720">
    <property type="protein sequence ID" value="RZC66945.1"/>
    <property type="molecule type" value="Genomic_DNA"/>
</dbReference>
<proteinExistence type="predicted"/>
<dbReference type="Gramene" id="RZC66945">
    <property type="protein sequence ID" value="RZC66945"/>
    <property type="gene ID" value="C5167_010637"/>
</dbReference>
<gene>
    <name evidence="1" type="ORF">C5167_010637</name>
</gene>
<evidence type="ECO:0000313" key="1">
    <source>
        <dbReference type="EMBL" id="RZC66945.1"/>
    </source>
</evidence>
<name>A0A4Y7K4M7_PAPSO</name>
<evidence type="ECO:0000313" key="2">
    <source>
        <dbReference type="Proteomes" id="UP000316621"/>
    </source>
</evidence>
<reference evidence="1 2" key="1">
    <citation type="journal article" date="2018" name="Science">
        <title>The opium poppy genome and morphinan production.</title>
        <authorList>
            <person name="Guo L."/>
            <person name="Winzer T."/>
            <person name="Yang X."/>
            <person name="Li Y."/>
            <person name="Ning Z."/>
            <person name="He Z."/>
            <person name="Teodor R."/>
            <person name="Lu Y."/>
            <person name="Bowser T.A."/>
            <person name="Graham I.A."/>
            <person name="Ye K."/>
        </authorList>
    </citation>
    <scope>NUCLEOTIDE SEQUENCE [LARGE SCALE GENOMIC DNA]</scope>
    <source>
        <strain evidence="2">cv. HN1</strain>
        <tissue evidence="1">Leaves</tissue>
    </source>
</reference>